<gene>
    <name evidence="17" type="ORF">TTHERM_00133500</name>
</gene>
<dbReference type="GeneID" id="7829265"/>
<dbReference type="InterPro" id="IPR002207">
    <property type="entry name" value="Peroxidase_I"/>
</dbReference>
<evidence type="ECO:0000256" key="14">
    <source>
        <dbReference type="ARBA" id="ARBA00049265"/>
    </source>
</evidence>
<feature type="region of interest" description="Disordered" evidence="15">
    <location>
        <begin position="139"/>
        <end position="165"/>
    </location>
</feature>
<dbReference type="CDD" id="cd00691">
    <property type="entry name" value="ascorbate_peroxidase"/>
    <property type="match status" value="1"/>
</dbReference>
<organism evidence="17 18">
    <name type="scientific">Tetrahymena thermophila (strain SB210)</name>
    <dbReference type="NCBI Taxonomy" id="312017"/>
    <lineage>
        <taxon>Eukaryota</taxon>
        <taxon>Sar</taxon>
        <taxon>Alveolata</taxon>
        <taxon>Ciliophora</taxon>
        <taxon>Intramacronucleata</taxon>
        <taxon>Oligohymenophorea</taxon>
        <taxon>Hymenostomatida</taxon>
        <taxon>Tetrahymenina</taxon>
        <taxon>Tetrahymenidae</taxon>
        <taxon>Tetrahymena</taxon>
    </lineage>
</organism>
<keyword evidence="6" id="KW-0349">Heme</keyword>
<dbReference type="HOGENOM" id="CLU_036959_1_1_1"/>
<dbReference type="PROSITE" id="PS50873">
    <property type="entry name" value="PEROXIDASE_4"/>
    <property type="match status" value="1"/>
</dbReference>
<keyword evidence="7" id="KW-0479">Metal-binding</keyword>
<dbReference type="STRING" id="312017.I7MKJ4"/>
<name>I7MKJ4_TETTS</name>
<dbReference type="PRINTS" id="PR00459">
    <property type="entry name" value="ASPEROXIDASE"/>
</dbReference>
<dbReference type="EC" id="1.11.1.5" evidence="12"/>
<dbReference type="GO" id="GO:0046872">
    <property type="term" value="F:metal ion binding"/>
    <property type="evidence" value="ECO:0007669"/>
    <property type="project" value="UniProtKB-KW"/>
</dbReference>
<dbReference type="Gene3D" id="1.10.420.10">
    <property type="entry name" value="Peroxidase, domain 2"/>
    <property type="match status" value="1"/>
</dbReference>
<dbReference type="GO" id="GO:0000302">
    <property type="term" value="P:response to reactive oxygen species"/>
    <property type="evidence" value="ECO:0007669"/>
    <property type="project" value="TreeGrafter"/>
</dbReference>
<feature type="domain" description="Plant heme peroxidase family profile" evidence="16">
    <location>
        <begin position="116"/>
        <end position="293"/>
    </location>
</feature>
<accession>I7MKJ4</accession>
<evidence type="ECO:0000256" key="3">
    <source>
        <dbReference type="ARBA" id="ARBA00004569"/>
    </source>
</evidence>
<dbReference type="FunFam" id="1.10.420.10:FF:000009">
    <property type="entry name" value="Ascorbate peroxidase"/>
    <property type="match status" value="1"/>
</dbReference>
<dbReference type="Proteomes" id="UP000009168">
    <property type="component" value="Unassembled WGS sequence"/>
</dbReference>
<dbReference type="GO" id="GO:0034599">
    <property type="term" value="P:cellular response to oxidative stress"/>
    <property type="evidence" value="ECO:0007669"/>
    <property type="project" value="InterPro"/>
</dbReference>
<dbReference type="InterPro" id="IPR010255">
    <property type="entry name" value="Haem_peroxidase_sf"/>
</dbReference>
<dbReference type="GO" id="GO:0042744">
    <property type="term" value="P:hydrogen peroxide catabolic process"/>
    <property type="evidence" value="ECO:0007669"/>
    <property type="project" value="TreeGrafter"/>
</dbReference>
<keyword evidence="9" id="KW-0560">Oxidoreductase</keyword>
<evidence type="ECO:0000256" key="15">
    <source>
        <dbReference type="SAM" id="MobiDB-lite"/>
    </source>
</evidence>
<dbReference type="GO" id="GO:0005758">
    <property type="term" value="C:mitochondrial intermembrane space"/>
    <property type="evidence" value="ECO:0007669"/>
    <property type="project" value="UniProtKB-SubCell"/>
</dbReference>
<dbReference type="RefSeq" id="XP_001019629.1">
    <property type="nucleotide sequence ID" value="XM_001019629.3"/>
</dbReference>
<evidence type="ECO:0000256" key="4">
    <source>
        <dbReference type="ARBA" id="ARBA00005997"/>
    </source>
</evidence>
<dbReference type="GO" id="GO:0004130">
    <property type="term" value="F:cytochrome-c peroxidase activity"/>
    <property type="evidence" value="ECO:0007669"/>
    <property type="project" value="UniProtKB-EC"/>
</dbReference>
<evidence type="ECO:0000256" key="8">
    <source>
        <dbReference type="ARBA" id="ARBA00022946"/>
    </source>
</evidence>
<keyword evidence="18" id="KW-1185">Reference proteome</keyword>
<protein>
    <recommendedName>
        <fullName evidence="13">Cytochrome c peroxidase, mitochondrial</fullName>
        <ecNumber evidence="12">1.11.1.5</ecNumber>
    </recommendedName>
</protein>
<reference evidence="18" key="1">
    <citation type="journal article" date="2006" name="PLoS Biol.">
        <title>Macronuclear genome sequence of the ciliate Tetrahymena thermophila, a model eukaryote.</title>
        <authorList>
            <person name="Eisen J.A."/>
            <person name="Coyne R.S."/>
            <person name="Wu M."/>
            <person name="Wu D."/>
            <person name="Thiagarajan M."/>
            <person name="Wortman J.R."/>
            <person name="Badger J.H."/>
            <person name="Ren Q."/>
            <person name="Amedeo P."/>
            <person name="Jones K.M."/>
            <person name="Tallon L.J."/>
            <person name="Delcher A.L."/>
            <person name="Salzberg S.L."/>
            <person name="Silva J.C."/>
            <person name="Haas B.J."/>
            <person name="Majoros W.H."/>
            <person name="Farzad M."/>
            <person name="Carlton J.M."/>
            <person name="Smith R.K. Jr."/>
            <person name="Garg J."/>
            <person name="Pearlman R.E."/>
            <person name="Karrer K.M."/>
            <person name="Sun L."/>
            <person name="Manning G."/>
            <person name="Elde N.C."/>
            <person name="Turkewitz A.P."/>
            <person name="Asai D.J."/>
            <person name="Wilkes D.E."/>
            <person name="Wang Y."/>
            <person name="Cai H."/>
            <person name="Collins K."/>
            <person name="Stewart B.A."/>
            <person name="Lee S.R."/>
            <person name="Wilamowska K."/>
            <person name="Weinberg Z."/>
            <person name="Ruzzo W.L."/>
            <person name="Wloga D."/>
            <person name="Gaertig J."/>
            <person name="Frankel J."/>
            <person name="Tsao C.-C."/>
            <person name="Gorovsky M.A."/>
            <person name="Keeling P.J."/>
            <person name="Waller R.F."/>
            <person name="Patron N.J."/>
            <person name="Cherry J.M."/>
            <person name="Stover N.A."/>
            <person name="Krieger C.J."/>
            <person name="del Toro C."/>
            <person name="Ryder H.F."/>
            <person name="Williamson S.C."/>
            <person name="Barbeau R.A."/>
            <person name="Hamilton E.P."/>
            <person name="Orias E."/>
        </authorList>
    </citation>
    <scope>NUCLEOTIDE SEQUENCE [LARGE SCALE GENOMIC DNA]</scope>
    <source>
        <strain evidence="18">SB210</strain>
    </source>
</reference>
<dbReference type="GO" id="GO:0005759">
    <property type="term" value="C:mitochondrial matrix"/>
    <property type="evidence" value="ECO:0007669"/>
    <property type="project" value="UniProtKB-SubCell"/>
</dbReference>
<keyword evidence="11" id="KW-0496">Mitochondrion</keyword>
<keyword evidence="10" id="KW-0408">Iron</keyword>
<keyword evidence="5 17" id="KW-0575">Peroxidase</keyword>
<dbReference type="FunFam" id="1.10.520.10:FF:000005">
    <property type="entry name" value="Cytochrome c peroxidase"/>
    <property type="match status" value="1"/>
</dbReference>
<comment type="subcellular location">
    <subcellularLocation>
        <location evidence="3">Mitochondrion intermembrane space</location>
    </subcellularLocation>
    <subcellularLocation>
        <location evidence="2">Mitochondrion matrix</location>
    </subcellularLocation>
</comment>
<dbReference type="PANTHER" id="PTHR31356">
    <property type="entry name" value="THYLAKOID LUMENAL 29 KDA PROTEIN, CHLOROPLASTIC-RELATED"/>
    <property type="match status" value="1"/>
</dbReference>
<dbReference type="PRINTS" id="PR00458">
    <property type="entry name" value="PEROXIDASE"/>
</dbReference>
<dbReference type="PROSITE" id="PS00436">
    <property type="entry name" value="PEROXIDASE_2"/>
    <property type="match status" value="1"/>
</dbReference>
<proteinExistence type="inferred from homology"/>
<evidence type="ECO:0000313" key="17">
    <source>
        <dbReference type="EMBL" id="EAR99384.1"/>
    </source>
</evidence>
<evidence type="ECO:0000256" key="6">
    <source>
        <dbReference type="ARBA" id="ARBA00022617"/>
    </source>
</evidence>
<evidence type="ECO:0000313" key="18">
    <source>
        <dbReference type="Proteomes" id="UP000009168"/>
    </source>
</evidence>
<dbReference type="OrthoDB" id="2859658at2759"/>
<keyword evidence="8" id="KW-0809">Transit peptide</keyword>
<comment type="similarity">
    <text evidence="4">Belongs to the peroxidase family. Cytochrome c peroxidase subfamily.</text>
</comment>
<comment type="catalytic activity">
    <reaction evidence="14">
        <text>2 Fe(II)-[cytochrome c] + H2O2 + 2 H(+) = 2 Fe(III)-[cytochrome c] + 2 H2O</text>
        <dbReference type="Rhea" id="RHEA:16581"/>
        <dbReference type="Rhea" id="RHEA-COMP:10350"/>
        <dbReference type="Rhea" id="RHEA-COMP:14399"/>
        <dbReference type="ChEBI" id="CHEBI:15377"/>
        <dbReference type="ChEBI" id="CHEBI:15378"/>
        <dbReference type="ChEBI" id="CHEBI:16240"/>
        <dbReference type="ChEBI" id="CHEBI:29033"/>
        <dbReference type="ChEBI" id="CHEBI:29034"/>
        <dbReference type="EC" id="1.11.1.5"/>
    </reaction>
</comment>
<evidence type="ECO:0000256" key="13">
    <source>
        <dbReference type="ARBA" id="ARBA00040313"/>
    </source>
</evidence>
<dbReference type="PANTHER" id="PTHR31356:SF58">
    <property type="entry name" value="CYTOCHROME C PEROXIDASE, MITOCHONDRIAL"/>
    <property type="match status" value="1"/>
</dbReference>
<dbReference type="GO" id="GO:0020037">
    <property type="term" value="F:heme binding"/>
    <property type="evidence" value="ECO:0007669"/>
    <property type="project" value="InterPro"/>
</dbReference>
<evidence type="ECO:0000256" key="2">
    <source>
        <dbReference type="ARBA" id="ARBA00004305"/>
    </source>
</evidence>
<comment type="function">
    <text evidence="1">Destroys radicals which are normally produced within the cells and which are toxic to biological systems.</text>
</comment>
<evidence type="ECO:0000256" key="10">
    <source>
        <dbReference type="ARBA" id="ARBA00023004"/>
    </source>
</evidence>
<dbReference type="Pfam" id="PF00141">
    <property type="entry name" value="peroxidase"/>
    <property type="match status" value="1"/>
</dbReference>
<dbReference type="eggNOG" id="ENOG502QR1E">
    <property type="taxonomic scope" value="Eukaryota"/>
</dbReference>
<dbReference type="Gene3D" id="1.10.520.10">
    <property type="match status" value="1"/>
</dbReference>
<dbReference type="AlphaFoldDB" id="I7MKJ4"/>
<dbReference type="SUPFAM" id="SSF48113">
    <property type="entry name" value="Heme-dependent peroxidases"/>
    <property type="match status" value="1"/>
</dbReference>
<dbReference type="EMBL" id="GG662639">
    <property type="protein sequence ID" value="EAR99384.1"/>
    <property type="molecule type" value="Genomic_DNA"/>
</dbReference>
<evidence type="ECO:0000256" key="12">
    <source>
        <dbReference type="ARBA" id="ARBA00039063"/>
    </source>
</evidence>
<evidence type="ECO:0000256" key="9">
    <source>
        <dbReference type="ARBA" id="ARBA00023002"/>
    </source>
</evidence>
<dbReference type="InterPro" id="IPR044831">
    <property type="entry name" value="Ccp1-like"/>
</dbReference>
<dbReference type="InParanoid" id="I7MKJ4"/>
<evidence type="ECO:0000256" key="7">
    <source>
        <dbReference type="ARBA" id="ARBA00022723"/>
    </source>
</evidence>
<dbReference type="InterPro" id="IPR019794">
    <property type="entry name" value="Peroxidases_AS"/>
</dbReference>
<evidence type="ECO:0000256" key="5">
    <source>
        <dbReference type="ARBA" id="ARBA00022559"/>
    </source>
</evidence>
<dbReference type="InterPro" id="IPR002016">
    <property type="entry name" value="Haem_peroxidase"/>
</dbReference>
<sequence length="293" mass="33016">MRNLLLGTLAFGTAGYYYYNKEQFTQLAKPKLDYQAVRGDIADILEQQGWDGYNHIGPVLVRLGWHASGTYNKADKTGGSDGATMRFNKEQNDPANAGLHHAQKFLEPVKAKHPGISYADLWVLASYVAIEEMGGPKIDFTPGRKDAPSEASCPPNGRLPDASKGSSHIRDVFYRMGLNDREIVALIGGGHGIGKCHTDRSGYDGPWTNAPTTFTNLYFKELFDKTWTEKKWKGPLQYEDNTKKLMMLPADLEIRNDPEFKRIALEYKENKDLFFKDFASAFKKLTELGFKQF</sequence>
<evidence type="ECO:0000256" key="1">
    <source>
        <dbReference type="ARBA" id="ARBA00003917"/>
    </source>
</evidence>
<evidence type="ECO:0000259" key="16">
    <source>
        <dbReference type="PROSITE" id="PS50873"/>
    </source>
</evidence>
<evidence type="ECO:0000256" key="11">
    <source>
        <dbReference type="ARBA" id="ARBA00023128"/>
    </source>
</evidence>
<dbReference type="KEGG" id="tet:TTHERM_00133500"/>
<dbReference type="OMA" id="QRKWNGP"/>